<keyword evidence="6" id="KW-1185">Reference proteome</keyword>
<dbReference type="EMBL" id="JANATA010000039">
    <property type="protein sequence ID" value="MCP3429765.1"/>
    <property type="molecule type" value="Genomic_DNA"/>
</dbReference>
<feature type="compositionally biased region" description="Polar residues" evidence="2">
    <location>
        <begin position="36"/>
        <end position="47"/>
    </location>
</feature>
<feature type="region of interest" description="Disordered" evidence="2">
    <location>
        <begin position="32"/>
        <end position="51"/>
    </location>
</feature>
<comment type="caution">
    <text evidence="5">The sequence shown here is derived from an EMBL/GenBank/DDBJ whole genome shotgun (WGS) entry which is preliminary data.</text>
</comment>
<feature type="signal peptide" evidence="3">
    <location>
        <begin position="1"/>
        <end position="24"/>
    </location>
</feature>
<evidence type="ECO:0000259" key="4">
    <source>
        <dbReference type="Pfam" id="PF01979"/>
    </source>
</evidence>
<organism evidence="5 6">
    <name type="scientific">Opacimonas viscosa</name>
    <dbReference type="NCBI Taxonomy" id="2961944"/>
    <lineage>
        <taxon>Bacteria</taxon>
        <taxon>Pseudomonadati</taxon>
        <taxon>Pseudomonadota</taxon>
        <taxon>Gammaproteobacteria</taxon>
        <taxon>Alteromonadales</taxon>
        <taxon>Alteromonadaceae</taxon>
        <taxon>Opacimonas</taxon>
    </lineage>
</organism>
<dbReference type="InterPro" id="IPR050378">
    <property type="entry name" value="Metallo-dep_Hydrolases_sf"/>
</dbReference>
<name>A0AA41X103_9ALTE</name>
<protein>
    <submittedName>
        <fullName evidence="5">Amidohydrolase</fullName>
    </submittedName>
</protein>
<evidence type="ECO:0000256" key="2">
    <source>
        <dbReference type="SAM" id="MobiDB-lite"/>
    </source>
</evidence>
<dbReference type="RefSeq" id="WP_254102504.1">
    <property type="nucleotide sequence ID" value="NZ_JANATA010000039.1"/>
</dbReference>
<dbReference type="InterPro" id="IPR011059">
    <property type="entry name" value="Metal-dep_hydrolase_composite"/>
</dbReference>
<dbReference type="Gene3D" id="3.20.20.140">
    <property type="entry name" value="Metal-dependent hydrolases"/>
    <property type="match status" value="1"/>
</dbReference>
<evidence type="ECO:0000313" key="6">
    <source>
        <dbReference type="Proteomes" id="UP001165413"/>
    </source>
</evidence>
<evidence type="ECO:0000256" key="3">
    <source>
        <dbReference type="SAM" id="SignalP"/>
    </source>
</evidence>
<reference evidence="5" key="1">
    <citation type="submission" date="2022-07" db="EMBL/GenBank/DDBJ databases">
        <title>Characterization of the Novel Bacterium Alteromonas immobilis LMIT006 and Alteromonas gregis LMIT007.</title>
        <authorList>
            <person name="Lin X."/>
        </authorList>
    </citation>
    <scope>NUCLEOTIDE SEQUENCE</scope>
    <source>
        <strain evidence="5">LMIT007</strain>
    </source>
</reference>
<proteinExistence type="predicted"/>
<dbReference type="PANTHER" id="PTHR11647:SF1">
    <property type="entry name" value="COLLAPSIN RESPONSE MEDIATOR PROTEIN"/>
    <property type="match status" value="1"/>
</dbReference>
<feature type="chain" id="PRO_5041255200" evidence="3">
    <location>
        <begin position="25"/>
        <end position="478"/>
    </location>
</feature>
<dbReference type="GO" id="GO:0005829">
    <property type="term" value="C:cytosol"/>
    <property type="evidence" value="ECO:0007669"/>
    <property type="project" value="TreeGrafter"/>
</dbReference>
<dbReference type="SUPFAM" id="SSF51338">
    <property type="entry name" value="Composite domain of metallo-dependent hydrolases"/>
    <property type="match status" value="1"/>
</dbReference>
<comment type="cofactor">
    <cofactor evidence="1">
        <name>Zn(2+)</name>
        <dbReference type="ChEBI" id="CHEBI:29105"/>
    </cofactor>
</comment>
<sequence length="478" mass="52159">MNNNKRHWSYSLLALALSSVFLTGCDEEASAKVEQENTQPNTSTTISDPYPSTYERLASEPTLIKNVTLYDGIGGIFENTQILLQDGKIQGLGDDIDLPDSYLEIDGTGKFVTPGIIDTHSHLGVYPSPDTRSHADGNEATSPVTAEVWAEHSVWPQDPGFGRALAGGVTSLQILPGSANLFGGRSVVLKNLPDRTMQDMKFPDAPYGIKMACGENPKRVYGRKGGPSTRMANVAGYRSAWISAAKYKADWDAYETAVAAGEDATPPRRDLNNETLKGVLDGDIIVHMHCYRADEMTVMMDVMQEFDYQIGSFHHAVEGYKIADKLAQNNVCASMWADWWGFKMEAYDGIRENVAMVHQAGACAVVHSDSDIGIQRLNQEAAKAWADGRRAGIDIPKADAWQWLTSNAAKSLGIFDQTGSLEVGKNADVVLWSAEPFSTYSQAEKVFIDGGLAFDRTQPDTWPVSDFELGQVGAGDQK</sequence>
<dbReference type="AlphaFoldDB" id="A0AA41X103"/>
<dbReference type="Pfam" id="PF01979">
    <property type="entry name" value="Amidohydro_1"/>
    <property type="match status" value="1"/>
</dbReference>
<gene>
    <name evidence="5" type="ORF">NLF92_12535</name>
</gene>
<dbReference type="PROSITE" id="PS51257">
    <property type="entry name" value="PROKAR_LIPOPROTEIN"/>
    <property type="match status" value="1"/>
</dbReference>
<dbReference type="PANTHER" id="PTHR11647">
    <property type="entry name" value="HYDRANTOINASE/DIHYDROPYRIMIDINASE FAMILY MEMBER"/>
    <property type="match status" value="1"/>
</dbReference>
<evidence type="ECO:0000313" key="5">
    <source>
        <dbReference type="EMBL" id="MCP3429765.1"/>
    </source>
</evidence>
<dbReference type="InterPro" id="IPR006680">
    <property type="entry name" value="Amidohydro-rel"/>
</dbReference>
<dbReference type="Proteomes" id="UP001165413">
    <property type="component" value="Unassembled WGS sequence"/>
</dbReference>
<dbReference type="InterPro" id="IPR032466">
    <property type="entry name" value="Metal_Hydrolase"/>
</dbReference>
<feature type="domain" description="Amidohydrolase-related" evidence="4">
    <location>
        <begin position="352"/>
        <end position="450"/>
    </location>
</feature>
<keyword evidence="3" id="KW-0732">Signal</keyword>
<accession>A0AA41X103</accession>
<evidence type="ECO:0000256" key="1">
    <source>
        <dbReference type="ARBA" id="ARBA00001947"/>
    </source>
</evidence>
<dbReference type="GO" id="GO:0016812">
    <property type="term" value="F:hydrolase activity, acting on carbon-nitrogen (but not peptide) bonds, in cyclic amides"/>
    <property type="evidence" value="ECO:0007669"/>
    <property type="project" value="TreeGrafter"/>
</dbReference>
<dbReference type="SUPFAM" id="SSF51556">
    <property type="entry name" value="Metallo-dependent hydrolases"/>
    <property type="match status" value="1"/>
</dbReference>
<dbReference type="CDD" id="cd01309">
    <property type="entry name" value="Met_dep_hydrolase_C"/>
    <property type="match status" value="1"/>
</dbReference>